<dbReference type="SUPFAM" id="SSF46785">
    <property type="entry name" value="Winged helix' DNA-binding domain"/>
    <property type="match status" value="1"/>
</dbReference>
<protein>
    <submittedName>
        <fullName evidence="5">ArsR family transcriptional regulator</fullName>
    </submittedName>
</protein>
<evidence type="ECO:0000256" key="1">
    <source>
        <dbReference type="ARBA" id="ARBA00023015"/>
    </source>
</evidence>
<reference evidence="5 6" key="1">
    <citation type="submission" date="2020-08" db="EMBL/GenBank/DDBJ databases">
        <title>Genomic Encyclopedia of Type Strains, Phase IV (KMG-IV): sequencing the most valuable type-strain genomes for metagenomic binning, comparative biology and taxonomic classification.</title>
        <authorList>
            <person name="Goeker M."/>
        </authorList>
    </citation>
    <scope>NUCLEOTIDE SEQUENCE [LARGE SCALE GENOMIC DNA]</scope>
    <source>
        <strain evidence="5 6">YC6886</strain>
    </source>
</reference>
<dbReference type="InterPro" id="IPR051011">
    <property type="entry name" value="Metal_resp_trans_reg"/>
</dbReference>
<evidence type="ECO:0000313" key="5">
    <source>
        <dbReference type="EMBL" id="MBB5352452.1"/>
    </source>
</evidence>
<dbReference type="SMART" id="SM00418">
    <property type="entry name" value="HTH_ARSR"/>
    <property type="match status" value="1"/>
</dbReference>
<feature type="domain" description="HTH arsR-type" evidence="4">
    <location>
        <begin position="8"/>
        <end position="102"/>
    </location>
</feature>
<dbReference type="PANTHER" id="PTHR43132:SF2">
    <property type="entry name" value="ARSENICAL RESISTANCE OPERON REPRESSOR ARSR-RELATED"/>
    <property type="match status" value="1"/>
</dbReference>
<dbReference type="CDD" id="cd00090">
    <property type="entry name" value="HTH_ARSR"/>
    <property type="match status" value="1"/>
</dbReference>
<keyword evidence="3" id="KW-0804">Transcription</keyword>
<dbReference type="InterPro" id="IPR001845">
    <property type="entry name" value="HTH_ArsR_DNA-bd_dom"/>
</dbReference>
<dbReference type="EMBL" id="JACHFD010000012">
    <property type="protein sequence ID" value="MBB5352452.1"/>
    <property type="molecule type" value="Genomic_DNA"/>
</dbReference>
<dbReference type="InterPro" id="IPR036388">
    <property type="entry name" value="WH-like_DNA-bd_sf"/>
</dbReference>
<gene>
    <name evidence="5" type="ORF">HNR46_002697</name>
</gene>
<accession>A0A840V391</accession>
<dbReference type="Gene3D" id="1.10.10.10">
    <property type="entry name" value="Winged helix-like DNA-binding domain superfamily/Winged helix DNA-binding domain"/>
    <property type="match status" value="1"/>
</dbReference>
<keyword evidence="1" id="KW-0805">Transcription regulation</keyword>
<keyword evidence="6" id="KW-1185">Reference proteome</keyword>
<dbReference type="NCBIfam" id="NF033788">
    <property type="entry name" value="HTH_metalloreg"/>
    <property type="match status" value="1"/>
</dbReference>
<dbReference type="AlphaFoldDB" id="A0A840V391"/>
<evidence type="ECO:0000259" key="4">
    <source>
        <dbReference type="PROSITE" id="PS50987"/>
    </source>
</evidence>
<proteinExistence type="predicted"/>
<keyword evidence="2" id="KW-0238">DNA-binding</keyword>
<dbReference type="Proteomes" id="UP000557717">
    <property type="component" value="Unassembled WGS sequence"/>
</dbReference>
<dbReference type="PRINTS" id="PR00778">
    <property type="entry name" value="HTHARSR"/>
</dbReference>
<organism evidence="5 6">
    <name type="scientific">Haloferula luteola</name>
    <dbReference type="NCBI Taxonomy" id="595692"/>
    <lineage>
        <taxon>Bacteria</taxon>
        <taxon>Pseudomonadati</taxon>
        <taxon>Verrucomicrobiota</taxon>
        <taxon>Verrucomicrobiia</taxon>
        <taxon>Verrucomicrobiales</taxon>
        <taxon>Verrucomicrobiaceae</taxon>
        <taxon>Haloferula</taxon>
    </lineage>
</organism>
<dbReference type="PROSITE" id="PS50987">
    <property type="entry name" value="HTH_ARSR_2"/>
    <property type="match status" value="1"/>
</dbReference>
<sequence length="112" mass="12214">MSASSRTPNRVVIDRQAEIFKALGHPTRMAMIHALAGEPVCACDLARAASCGLSTASRHLTVLRHAGLIEDERRGQQIFYRLVFPCVLSFAECLERVEAGETVRSLRVGCCG</sequence>
<dbReference type="Pfam" id="PF12840">
    <property type="entry name" value="HTH_20"/>
    <property type="match status" value="1"/>
</dbReference>
<dbReference type="GO" id="GO:0003700">
    <property type="term" value="F:DNA-binding transcription factor activity"/>
    <property type="evidence" value="ECO:0007669"/>
    <property type="project" value="InterPro"/>
</dbReference>
<dbReference type="RefSeq" id="WP_184019499.1">
    <property type="nucleotide sequence ID" value="NZ_JACHFD010000012.1"/>
</dbReference>
<dbReference type="InterPro" id="IPR011991">
    <property type="entry name" value="ArsR-like_HTH"/>
</dbReference>
<dbReference type="GO" id="GO:0003677">
    <property type="term" value="F:DNA binding"/>
    <property type="evidence" value="ECO:0007669"/>
    <property type="project" value="UniProtKB-KW"/>
</dbReference>
<evidence type="ECO:0000256" key="2">
    <source>
        <dbReference type="ARBA" id="ARBA00023125"/>
    </source>
</evidence>
<name>A0A840V391_9BACT</name>
<comment type="caution">
    <text evidence="5">The sequence shown here is derived from an EMBL/GenBank/DDBJ whole genome shotgun (WGS) entry which is preliminary data.</text>
</comment>
<dbReference type="InterPro" id="IPR036390">
    <property type="entry name" value="WH_DNA-bd_sf"/>
</dbReference>
<dbReference type="PANTHER" id="PTHR43132">
    <property type="entry name" value="ARSENICAL RESISTANCE OPERON REPRESSOR ARSR-RELATED"/>
    <property type="match status" value="1"/>
</dbReference>
<evidence type="ECO:0000256" key="3">
    <source>
        <dbReference type="ARBA" id="ARBA00023163"/>
    </source>
</evidence>
<evidence type="ECO:0000313" key="6">
    <source>
        <dbReference type="Proteomes" id="UP000557717"/>
    </source>
</evidence>